<dbReference type="Ensembl" id="ENSMMUT00000103510.1">
    <property type="protein sequence ID" value="ENSMMUP00000078084.1"/>
    <property type="gene ID" value="ENSMMUG00000065130.1"/>
</dbReference>
<dbReference type="VEuPathDB" id="HostDB:ENSMMUG00000065130"/>
<organism evidence="1 2">
    <name type="scientific">Macaca mulatta</name>
    <name type="common">Rhesus macaque</name>
    <dbReference type="NCBI Taxonomy" id="9544"/>
    <lineage>
        <taxon>Eukaryota</taxon>
        <taxon>Metazoa</taxon>
        <taxon>Chordata</taxon>
        <taxon>Craniata</taxon>
        <taxon>Vertebrata</taxon>
        <taxon>Euteleostomi</taxon>
        <taxon>Mammalia</taxon>
        <taxon>Eutheria</taxon>
        <taxon>Euarchontoglires</taxon>
        <taxon>Primates</taxon>
        <taxon>Haplorrhini</taxon>
        <taxon>Catarrhini</taxon>
        <taxon>Cercopithecidae</taxon>
        <taxon>Cercopithecinae</taxon>
        <taxon>Macaca</taxon>
    </lineage>
</organism>
<dbReference type="AlphaFoldDB" id="A0A5F8AJJ0"/>
<dbReference type="GeneTree" id="ENSGT01130000278534"/>
<proteinExistence type="predicted"/>
<protein>
    <submittedName>
        <fullName evidence="1">Uncharacterized protein</fullName>
    </submittedName>
</protein>
<dbReference type="Bgee" id="ENSMMUG00000065130">
    <property type="expression patterns" value="Expressed in primary visual cortex and 10 other cell types or tissues"/>
</dbReference>
<reference evidence="1" key="4">
    <citation type="submission" date="2025-09" db="UniProtKB">
        <authorList>
            <consortium name="Ensembl"/>
        </authorList>
    </citation>
    <scope>IDENTIFICATION</scope>
    <source>
        <strain evidence="1">17573</strain>
    </source>
</reference>
<reference evidence="1" key="3">
    <citation type="submission" date="2025-08" db="UniProtKB">
        <authorList>
            <consortium name="Ensembl"/>
        </authorList>
    </citation>
    <scope>IDENTIFICATION</scope>
    <source>
        <strain evidence="1">17573</strain>
    </source>
</reference>
<dbReference type="InParanoid" id="A0A5F8AJJ0"/>
<evidence type="ECO:0000313" key="2">
    <source>
        <dbReference type="Proteomes" id="UP000006718"/>
    </source>
</evidence>
<name>A0A5F8AJJ0_MACMU</name>
<sequence length="114" mass="12051">MLIPKTMGKRPPGCVRGLHGSPSHHWPGGLGGISGFMGGSQDTCAVSSLGCGSGCGFRGCKLKPWQLSCGVEPANAKKSRIGVWEPLPRFQRMYGNTWMSRQKFAAGAGISWGT</sequence>
<dbReference type="Proteomes" id="UP000006718">
    <property type="component" value="Chromosome 4"/>
</dbReference>
<reference evidence="1" key="2">
    <citation type="submission" date="2019-01" db="EMBL/GenBank/DDBJ databases">
        <authorList>
            <person name="Graves T."/>
            <person name="Eichler E.E."/>
            <person name="Wilson R.K."/>
        </authorList>
    </citation>
    <scope>NUCLEOTIDE SEQUENCE [LARGE SCALE GENOMIC DNA]</scope>
    <source>
        <strain evidence="1">17573</strain>
    </source>
</reference>
<evidence type="ECO:0000313" key="1">
    <source>
        <dbReference type="Ensembl" id="ENSMMUP00000078084.1"/>
    </source>
</evidence>
<keyword evidence="2" id="KW-1185">Reference proteome</keyword>
<accession>A0A5F8AJJ0</accession>
<reference evidence="2" key="1">
    <citation type="journal article" date="2007" name="Science">
        <title>Evolutionary and biomedical insights from the rhesus macaque genome.</title>
        <authorList>
            <person name="Gibbs R.A."/>
            <person name="Rogers J."/>
            <person name="Katze M.G."/>
            <person name="Bumgarner R."/>
            <person name="Weinstock G.M."/>
            <person name="Mardis E.R."/>
            <person name="Remington K.A."/>
            <person name="Strausberg R.L."/>
            <person name="Venter J.C."/>
            <person name="Wilson R.K."/>
            <person name="Batzer M.A."/>
            <person name="Bustamante C.D."/>
            <person name="Eichler E.E."/>
            <person name="Hahn M.W."/>
            <person name="Hardison R.C."/>
            <person name="Makova K.D."/>
            <person name="Miller W."/>
            <person name="Milosavljevic A."/>
            <person name="Palermo R.E."/>
            <person name="Siepel A."/>
            <person name="Sikela J.M."/>
            <person name="Attaway T."/>
            <person name="Bell S."/>
            <person name="Bernard K.E."/>
            <person name="Buhay C.J."/>
            <person name="Chandrabose M.N."/>
            <person name="Dao M."/>
            <person name="Davis C."/>
            <person name="Delehaunty K.D."/>
            <person name="Ding Y."/>
            <person name="Dinh H.H."/>
            <person name="Dugan-Rocha S."/>
            <person name="Fulton L.A."/>
            <person name="Gabisi R.A."/>
            <person name="Garner T.T."/>
            <person name="Godfrey J."/>
            <person name="Hawes A.C."/>
            <person name="Hernandez J."/>
            <person name="Hines S."/>
            <person name="Holder M."/>
            <person name="Hume J."/>
            <person name="Jhangiani S.N."/>
            <person name="Joshi V."/>
            <person name="Khan Z.M."/>
            <person name="Kirkness E.F."/>
            <person name="Cree A."/>
            <person name="Fowler R.G."/>
            <person name="Lee S."/>
            <person name="Lewis L.R."/>
            <person name="Li Z."/>
            <person name="Liu Y.-S."/>
            <person name="Moore S.M."/>
            <person name="Muzny D."/>
            <person name="Nazareth L.V."/>
            <person name="Ngo D.N."/>
            <person name="Okwuonu G.O."/>
            <person name="Pai G."/>
            <person name="Parker D."/>
            <person name="Paul H.A."/>
            <person name="Pfannkoch C."/>
            <person name="Pohl C.S."/>
            <person name="Rogers Y.-H.C."/>
            <person name="Ruiz S.J."/>
            <person name="Sabo A."/>
            <person name="Santibanez J."/>
            <person name="Schneider B.W."/>
            <person name="Smith S.M."/>
            <person name="Sodergren E."/>
            <person name="Svatek A.F."/>
            <person name="Utterback T.R."/>
            <person name="Vattathil S."/>
            <person name="Warren W."/>
            <person name="White C.S."/>
            <person name="Chinwalla A.T."/>
            <person name="Feng Y."/>
            <person name="Halpern A.L."/>
            <person name="Hillier L.W."/>
            <person name="Huang X."/>
            <person name="Minx P."/>
            <person name="Nelson J.O."/>
            <person name="Pepin K.H."/>
            <person name="Qin X."/>
            <person name="Sutton G.G."/>
            <person name="Venter E."/>
            <person name="Walenz B.P."/>
            <person name="Wallis J.W."/>
            <person name="Worley K.C."/>
            <person name="Yang S.-P."/>
            <person name="Jones S.M."/>
            <person name="Marra M.A."/>
            <person name="Rocchi M."/>
            <person name="Schein J.E."/>
            <person name="Baertsch R."/>
            <person name="Clarke L."/>
            <person name="Csuros M."/>
            <person name="Glasscock J."/>
            <person name="Harris R.A."/>
            <person name="Havlak P."/>
            <person name="Jackson A.R."/>
            <person name="Jiang H."/>
            <person name="Liu Y."/>
            <person name="Messina D.N."/>
            <person name="Shen Y."/>
            <person name="Song H.X.-Z."/>
            <person name="Wylie T."/>
            <person name="Zhang L."/>
            <person name="Birney E."/>
            <person name="Han K."/>
            <person name="Konkel M.K."/>
            <person name="Lee J."/>
            <person name="Smit A.F.A."/>
            <person name="Ullmer B."/>
            <person name="Wang H."/>
            <person name="Xing J."/>
            <person name="Burhans R."/>
            <person name="Cheng Z."/>
            <person name="Karro J.E."/>
            <person name="Ma J."/>
            <person name="Raney B."/>
            <person name="She X."/>
            <person name="Cox M.J."/>
            <person name="Demuth J.P."/>
            <person name="Dumas L.J."/>
            <person name="Han S.-G."/>
            <person name="Hopkins J."/>
            <person name="Karimpour-Fard A."/>
            <person name="Kim Y.H."/>
            <person name="Pollack J.R."/>
            <person name="Vinar T."/>
            <person name="Addo-Quaye C."/>
            <person name="Degenhardt J."/>
            <person name="Denby A."/>
            <person name="Hubisz M.J."/>
            <person name="Indap A."/>
            <person name="Kosiol C."/>
            <person name="Lahn B.T."/>
            <person name="Lawson H.A."/>
            <person name="Marklein A."/>
            <person name="Nielsen R."/>
            <person name="Vallender E.J."/>
            <person name="Clark A.G."/>
            <person name="Ferguson B."/>
            <person name="Hernandez R.D."/>
            <person name="Hirani K."/>
            <person name="Kehrer-Sawatzki H."/>
            <person name="Kolb J."/>
            <person name="Patil S."/>
            <person name="Pu L.-L."/>
            <person name="Ren Y."/>
            <person name="Smith D.G."/>
            <person name="Wheeler D.A."/>
            <person name="Schenck I."/>
            <person name="Ball E.V."/>
            <person name="Chen R."/>
            <person name="Cooper D.N."/>
            <person name="Giardine B."/>
            <person name="Hsu F."/>
            <person name="Kent W.J."/>
            <person name="Lesk A."/>
            <person name="Nelson D.L."/>
            <person name="O'brien W.E."/>
            <person name="Pruefer K."/>
            <person name="Stenson P.D."/>
            <person name="Wallace J.C."/>
            <person name="Ke H."/>
            <person name="Liu X.-M."/>
            <person name="Wang P."/>
            <person name="Xiang A.P."/>
            <person name="Yang F."/>
            <person name="Barber G.P."/>
            <person name="Haussler D."/>
            <person name="Karolchik D."/>
            <person name="Kern A.D."/>
            <person name="Kuhn R.M."/>
            <person name="Smith K.E."/>
            <person name="Zwieg A.S."/>
        </authorList>
    </citation>
    <scope>NUCLEOTIDE SEQUENCE [LARGE SCALE GENOMIC DNA]</scope>
    <source>
        <strain evidence="2">17573</strain>
    </source>
</reference>